<feature type="transmembrane region" description="Helical" evidence="6">
    <location>
        <begin position="75"/>
        <end position="97"/>
    </location>
</feature>
<dbReference type="Proteomes" id="UP000309848">
    <property type="component" value="Unassembled WGS sequence"/>
</dbReference>
<evidence type="ECO:0000256" key="2">
    <source>
        <dbReference type="ARBA" id="ARBA00022475"/>
    </source>
</evidence>
<proteinExistence type="predicted"/>
<evidence type="ECO:0000256" key="3">
    <source>
        <dbReference type="ARBA" id="ARBA00022692"/>
    </source>
</evidence>
<reference evidence="7 8" key="1">
    <citation type="submission" date="2019-04" db="EMBL/GenBank/DDBJ databases">
        <title>Sphingomonas psychrotolerans sp. nov., isolated from soil in the Tianshan Mountains, Xinjiang, China.</title>
        <authorList>
            <person name="Luo Y."/>
            <person name="Sheng H."/>
        </authorList>
    </citation>
    <scope>NUCLEOTIDE SEQUENCE [LARGE SCALE GENOMIC DNA]</scope>
    <source>
        <strain evidence="7 8">KIS18-15</strain>
    </source>
</reference>
<accession>A0A4S1WF29</accession>
<keyword evidence="5 6" id="KW-0472">Membrane</keyword>
<dbReference type="PANTHER" id="PTHR30213">
    <property type="entry name" value="INNER MEMBRANE PROTEIN YHJD"/>
    <property type="match status" value="1"/>
</dbReference>
<dbReference type="InterPro" id="IPR017039">
    <property type="entry name" value="Virul_fac_BrkB"/>
</dbReference>
<feature type="transmembrane region" description="Helical" evidence="6">
    <location>
        <begin position="285"/>
        <end position="308"/>
    </location>
</feature>
<sequence length="336" mass="36192">MAGQGEPAWPHGRLSACGNRRVKQAGSADAEAKPGTGVRIRAALGKLGVGPRFFHVAGRVVTDTFNEGFTYAGNFAYLALVTLFPFLIVAAAVAQLIGRSAEGIRTLEAFLQTMPPDVAEVLRKPAADVLQARTGNLLWFGAIVGLWTTAGFIETLRGALRQAYGVRSSTPFWRYRLGAIGITVASVILAMAAFSFQVLLTGVEQFIYQLLPWASDTQSLISFSKGVPALILFGALYMIFYSLTPSRYRYSKCPKWPGAAFTAAWWMFVTAMLPRVLGLLGSYDLTYGSLAGVMIVLIFFYMIGLGIVAGAELNAALAEPVPDGLEEARQKEDTAS</sequence>
<dbReference type="EMBL" id="SRXU01000005">
    <property type="protein sequence ID" value="TGX41559.1"/>
    <property type="molecule type" value="Genomic_DNA"/>
</dbReference>
<keyword evidence="8" id="KW-1185">Reference proteome</keyword>
<keyword evidence="4 6" id="KW-1133">Transmembrane helix</keyword>
<comment type="caution">
    <text evidence="7">The sequence shown here is derived from an EMBL/GenBank/DDBJ whole genome shotgun (WGS) entry which is preliminary data.</text>
</comment>
<evidence type="ECO:0000256" key="1">
    <source>
        <dbReference type="ARBA" id="ARBA00004651"/>
    </source>
</evidence>
<feature type="transmembrane region" description="Helical" evidence="6">
    <location>
        <begin position="137"/>
        <end position="156"/>
    </location>
</feature>
<dbReference type="NCBIfam" id="TIGR00765">
    <property type="entry name" value="yihY_not_rbn"/>
    <property type="match status" value="1"/>
</dbReference>
<name>A0A4S1WF29_9SPHN</name>
<gene>
    <name evidence="7" type="ORF">E5A74_13160</name>
</gene>
<comment type="subcellular location">
    <subcellularLocation>
        <location evidence="1">Cell membrane</location>
        <topology evidence="1">Multi-pass membrane protein</topology>
    </subcellularLocation>
</comment>
<evidence type="ECO:0000256" key="4">
    <source>
        <dbReference type="ARBA" id="ARBA00022989"/>
    </source>
</evidence>
<evidence type="ECO:0000256" key="6">
    <source>
        <dbReference type="SAM" id="Phobius"/>
    </source>
</evidence>
<evidence type="ECO:0000313" key="8">
    <source>
        <dbReference type="Proteomes" id="UP000309848"/>
    </source>
</evidence>
<protein>
    <submittedName>
        <fullName evidence="7">YihY/virulence factor BrkB family protein</fullName>
    </submittedName>
</protein>
<feature type="transmembrane region" description="Helical" evidence="6">
    <location>
        <begin position="220"/>
        <end position="244"/>
    </location>
</feature>
<dbReference type="AlphaFoldDB" id="A0A4S1WF29"/>
<dbReference type="Pfam" id="PF03631">
    <property type="entry name" value="Virul_fac_BrkB"/>
    <property type="match status" value="1"/>
</dbReference>
<feature type="transmembrane region" description="Helical" evidence="6">
    <location>
        <begin position="177"/>
        <end position="200"/>
    </location>
</feature>
<evidence type="ECO:0000313" key="7">
    <source>
        <dbReference type="EMBL" id="TGX41559.1"/>
    </source>
</evidence>
<dbReference type="GO" id="GO:0005886">
    <property type="term" value="C:plasma membrane"/>
    <property type="evidence" value="ECO:0007669"/>
    <property type="project" value="UniProtKB-SubCell"/>
</dbReference>
<dbReference type="PANTHER" id="PTHR30213:SF0">
    <property type="entry name" value="UPF0761 MEMBRANE PROTEIN YIHY"/>
    <property type="match status" value="1"/>
</dbReference>
<keyword evidence="2" id="KW-1003">Cell membrane</keyword>
<evidence type="ECO:0000256" key="5">
    <source>
        <dbReference type="ARBA" id="ARBA00023136"/>
    </source>
</evidence>
<dbReference type="OrthoDB" id="9781030at2"/>
<keyword evidence="3 6" id="KW-0812">Transmembrane</keyword>
<feature type="transmembrane region" description="Helical" evidence="6">
    <location>
        <begin position="256"/>
        <end position="273"/>
    </location>
</feature>
<organism evidence="7 8">
    <name type="scientific">Sphingomonas naasensis</name>
    <dbReference type="NCBI Taxonomy" id="1344951"/>
    <lineage>
        <taxon>Bacteria</taxon>
        <taxon>Pseudomonadati</taxon>
        <taxon>Pseudomonadota</taxon>
        <taxon>Alphaproteobacteria</taxon>
        <taxon>Sphingomonadales</taxon>
        <taxon>Sphingomonadaceae</taxon>
        <taxon>Sphingomonas</taxon>
    </lineage>
</organism>